<dbReference type="PANTHER" id="PTHR24148">
    <property type="entry name" value="ANKYRIN REPEAT DOMAIN-CONTAINING PROTEIN 39 HOMOLOG-RELATED"/>
    <property type="match status" value="1"/>
</dbReference>
<dbReference type="PANTHER" id="PTHR24148:SF64">
    <property type="entry name" value="HETEROKARYON INCOMPATIBILITY DOMAIN-CONTAINING PROTEIN"/>
    <property type="match status" value="1"/>
</dbReference>
<protein>
    <submittedName>
        <fullName evidence="1">Uncharacterized protein</fullName>
    </submittedName>
</protein>
<organism evidence="1 2">
    <name type="scientific">Apiospora phragmitis</name>
    <dbReference type="NCBI Taxonomy" id="2905665"/>
    <lineage>
        <taxon>Eukaryota</taxon>
        <taxon>Fungi</taxon>
        <taxon>Dikarya</taxon>
        <taxon>Ascomycota</taxon>
        <taxon>Pezizomycotina</taxon>
        <taxon>Sordariomycetes</taxon>
        <taxon>Xylariomycetidae</taxon>
        <taxon>Amphisphaeriales</taxon>
        <taxon>Apiosporaceae</taxon>
        <taxon>Apiospora</taxon>
    </lineage>
</organism>
<name>A0ABR1TAX6_9PEZI</name>
<keyword evidence="2" id="KW-1185">Reference proteome</keyword>
<gene>
    <name evidence="1" type="ORF">PG994_012609</name>
</gene>
<dbReference type="InterPro" id="IPR052895">
    <property type="entry name" value="HetReg/Transcr_Mod"/>
</dbReference>
<evidence type="ECO:0000313" key="2">
    <source>
        <dbReference type="Proteomes" id="UP001480595"/>
    </source>
</evidence>
<sequence length="355" mass="39974">MNYDVDIFCFGRGASMFQGIIQSLRTRQASVPKDRSFAAYSVISRLRTPAFRPDFQKLHPGMSSLLVDVNGENQDYKDGFPSWVPDWSRATQTNWIGSPEPFEERFLTGGNGRFRPRICCPSSVLRVAAKPIDTVAYSSCSFPIVKEPTSEHNNSDEQDEAVKIATRIFSDWLQYAMSGFQRSRPYNEELQESTFRLLHLQCNGEGLDYISCKDVLAEMEPGSNLSSSAYKLAYELWYKSLANENPSSTLEQRQAAIVRDQTISFQNLMSGKRKLLVTKTGLIGSGCEALQLGDQIYRVAGVSVPIVVRRQSSMFRDGFYDRPSLSMVGPAFISGSMETATEFELGHDFHFLYLK</sequence>
<comment type="caution">
    <text evidence="1">The sequence shown here is derived from an EMBL/GenBank/DDBJ whole genome shotgun (WGS) entry which is preliminary data.</text>
</comment>
<dbReference type="RefSeq" id="XP_066710166.1">
    <property type="nucleotide sequence ID" value="XM_066864018.1"/>
</dbReference>
<evidence type="ECO:0000313" key="1">
    <source>
        <dbReference type="EMBL" id="KAK8043771.1"/>
    </source>
</evidence>
<reference evidence="1 2" key="1">
    <citation type="submission" date="2023-01" db="EMBL/GenBank/DDBJ databases">
        <title>Analysis of 21 Apiospora genomes using comparative genomics revels a genus with tremendous synthesis potential of carbohydrate active enzymes and secondary metabolites.</title>
        <authorList>
            <person name="Sorensen T."/>
        </authorList>
    </citation>
    <scope>NUCLEOTIDE SEQUENCE [LARGE SCALE GENOMIC DNA]</scope>
    <source>
        <strain evidence="1 2">CBS 135458</strain>
    </source>
</reference>
<accession>A0ABR1TAX6</accession>
<proteinExistence type="predicted"/>
<dbReference type="EMBL" id="JAQQWL010000012">
    <property type="protein sequence ID" value="KAK8043771.1"/>
    <property type="molecule type" value="Genomic_DNA"/>
</dbReference>
<dbReference type="Proteomes" id="UP001480595">
    <property type="component" value="Unassembled WGS sequence"/>
</dbReference>
<dbReference type="GeneID" id="92097081"/>